<dbReference type="GO" id="GO:0016757">
    <property type="term" value="F:glycosyltransferase activity"/>
    <property type="evidence" value="ECO:0007669"/>
    <property type="project" value="UniProtKB-KW"/>
</dbReference>
<comment type="pathway">
    <text evidence="1">Cell wall biogenesis; cell wall polysaccharide biosynthesis.</text>
</comment>
<protein>
    <submittedName>
        <fullName evidence="6">Galactofuranosyl transferase GlfT1</fullName>
        <ecNumber evidence="6">2.4.1.287</ecNumber>
    </submittedName>
</protein>
<dbReference type="Pfam" id="PF00535">
    <property type="entry name" value="Glycos_transf_2"/>
    <property type="match status" value="1"/>
</dbReference>
<dbReference type="EC" id="2.4.1.287" evidence="6"/>
<organism evidence="6 7">
    <name type="scientific">Bifidobacterium longum subsp. infantis</name>
    <dbReference type="NCBI Taxonomy" id="1682"/>
    <lineage>
        <taxon>Bacteria</taxon>
        <taxon>Bacillati</taxon>
        <taxon>Actinomycetota</taxon>
        <taxon>Actinomycetes</taxon>
        <taxon>Bifidobacteriales</taxon>
        <taxon>Bifidobacteriaceae</taxon>
        <taxon>Bifidobacterium</taxon>
    </lineage>
</organism>
<dbReference type="Proteomes" id="UP000345266">
    <property type="component" value="Unassembled WGS sequence"/>
</dbReference>
<feature type="domain" description="Glycosyltransferase 2-like" evidence="5">
    <location>
        <begin position="5"/>
        <end position="151"/>
    </location>
</feature>
<dbReference type="SUPFAM" id="SSF53448">
    <property type="entry name" value="Nucleotide-diphospho-sugar transferases"/>
    <property type="match status" value="1"/>
</dbReference>
<keyword evidence="4 6" id="KW-0808">Transferase</keyword>
<evidence type="ECO:0000256" key="3">
    <source>
        <dbReference type="ARBA" id="ARBA00022676"/>
    </source>
</evidence>
<name>A0A564VUF5_BIFLI</name>
<evidence type="ECO:0000313" key="7">
    <source>
        <dbReference type="Proteomes" id="UP000345266"/>
    </source>
</evidence>
<evidence type="ECO:0000256" key="2">
    <source>
        <dbReference type="ARBA" id="ARBA00006739"/>
    </source>
</evidence>
<evidence type="ECO:0000256" key="1">
    <source>
        <dbReference type="ARBA" id="ARBA00004776"/>
    </source>
</evidence>
<keyword evidence="3 6" id="KW-0328">Glycosyltransferase</keyword>
<proteinExistence type="inferred from homology"/>
<dbReference type="RefSeq" id="WP_143723106.1">
    <property type="nucleotide sequence ID" value="NZ_CABHMM010000001.1"/>
</dbReference>
<comment type="similarity">
    <text evidence="2">Belongs to the glycosyltransferase 2 family.</text>
</comment>
<dbReference type="PANTHER" id="PTHR43179:SF12">
    <property type="entry name" value="GALACTOFURANOSYLTRANSFERASE GLFT2"/>
    <property type="match status" value="1"/>
</dbReference>
<accession>A0A564VUF5</accession>
<dbReference type="AlphaFoldDB" id="A0A564VUF5"/>
<dbReference type="InterPro" id="IPR001173">
    <property type="entry name" value="Glyco_trans_2-like"/>
</dbReference>
<sequence>MKTAVLLVTFNRLDCLKITLDKYDNQTVSPDLVLVVDNASTDDTPAFLGQWEQKSTPYEKKVLRLRRNTGGAGGFAAGFDYLEHSDYDWMLVADDDAYPEETTIESLERAAERYPNAAALCTSVLNEGRFDLLHRRRWILVGPMVRDKPCAQEEYGTEAKKINVLTFVGAFISLRAARLTGLPDAGFFIYYDDVDYSLRLAKHGDIVFIPSVRMHHDTGFEVRSETTWKSYYYLRNKLLTYKRHGGVFAYALELCIETLKKVGVFSALLKGRNKEERRLYWCAIQDAISGKLGLHSLYRPGWKSSK</sequence>
<reference evidence="6 7" key="1">
    <citation type="submission" date="2019-07" db="EMBL/GenBank/DDBJ databases">
        <authorList>
            <person name="Hibberd C M."/>
            <person name="Gehrig L. J."/>
            <person name="Chang H.-W."/>
            <person name="Venkatesh S."/>
        </authorList>
    </citation>
    <scope>NUCLEOTIDE SEQUENCE [LARGE SCALE GENOMIC DNA]</scope>
    <source>
        <strain evidence="6">Bifidobacterium_longum_subsp_infantis_JG_Bg463</strain>
    </source>
</reference>
<dbReference type="PANTHER" id="PTHR43179">
    <property type="entry name" value="RHAMNOSYLTRANSFERASE WBBL"/>
    <property type="match status" value="1"/>
</dbReference>
<evidence type="ECO:0000259" key="5">
    <source>
        <dbReference type="Pfam" id="PF00535"/>
    </source>
</evidence>
<evidence type="ECO:0000313" key="6">
    <source>
        <dbReference type="EMBL" id="VUX36191.1"/>
    </source>
</evidence>
<gene>
    <name evidence="6" type="primary">glfT1</name>
    <name evidence="6" type="ORF">BLJG463_01845</name>
</gene>
<dbReference type="Gene3D" id="3.90.550.10">
    <property type="entry name" value="Spore Coat Polysaccharide Biosynthesis Protein SpsA, Chain A"/>
    <property type="match status" value="1"/>
</dbReference>
<evidence type="ECO:0000256" key="4">
    <source>
        <dbReference type="ARBA" id="ARBA00022679"/>
    </source>
</evidence>
<dbReference type="EMBL" id="CABHNT010000042">
    <property type="protein sequence ID" value="VUX36191.1"/>
    <property type="molecule type" value="Genomic_DNA"/>
</dbReference>
<dbReference type="InterPro" id="IPR029044">
    <property type="entry name" value="Nucleotide-diphossugar_trans"/>
</dbReference>